<proteinExistence type="predicted"/>
<protein>
    <submittedName>
        <fullName evidence="2">Uncharacterized protein</fullName>
    </submittedName>
</protein>
<dbReference type="Proteomes" id="UP000694402">
    <property type="component" value="Unassembled WGS sequence"/>
</dbReference>
<sequence length="121" mass="13604">MDKTVSVKYWLGLVACLLLQGVVSVEGRSIFNPGNHVYQPREGTDGQNKILAVLLHKSLEPVERNDALGLHLDNKLAELEELEAFKEGLELERELSSNVLAEDKSIPRKRGECTFLIDDCW</sequence>
<feature type="signal peptide" evidence="1">
    <location>
        <begin position="1"/>
        <end position="27"/>
    </location>
</feature>
<evidence type="ECO:0000313" key="3">
    <source>
        <dbReference type="Proteomes" id="UP000694402"/>
    </source>
</evidence>
<dbReference type="PANTHER" id="PTHR36876:SF1">
    <property type="entry name" value="UROTENSIN-2B"/>
    <property type="match status" value="1"/>
</dbReference>
<gene>
    <name evidence="2" type="primary">UTS2B</name>
</gene>
<dbReference type="PANTHER" id="PTHR36876">
    <property type="entry name" value="UROTENSIN-2B"/>
    <property type="match status" value="1"/>
</dbReference>
<keyword evidence="3" id="KW-1185">Reference proteome</keyword>
<evidence type="ECO:0000313" key="2">
    <source>
        <dbReference type="Ensembl" id="ENSOTSP00005060865.1"/>
    </source>
</evidence>
<dbReference type="AlphaFoldDB" id="A0A8C8HDX0"/>
<keyword evidence="1" id="KW-0732">Signal</keyword>
<reference evidence="2" key="1">
    <citation type="submission" date="2025-08" db="UniProtKB">
        <authorList>
            <consortium name="Ensembl"/>
        </authorList>
    </citation>
    <scope>IDENTIFICATION</scope>
</reference>
<feature type="chain" id="PRO_5034165412" evidence="1">
    <location>
        <begin position="28"/>
        <end position="121"/>
    </location>
</feature>
<dbReference type="GeneTree" id="ENSGT01030000234774"/>
<name>A0A8C8HDX0_ONCTS</name>
<dbReference type="Ensembl" id="ENSOTST00005066248.2">
    <property type="protein sequence ID" value="ENSOTSP00005060865.1"/>
    <property type="gene ID" value="ENSOTSG00005029243.2"/>
</dbReference>
<organism evidence="2 3">
    <name type="scientific">Oncorhynchus tshawytscha</name>
    <name type="common">Chinook salmon</name>
    <name type="synonym">Salmo tshawytscha</name>
    <dbReference type="NCBI Taxonomy" id="74940"/>
    <lineage>
        <taxon>Eukaryota</taxon>
        <taxon>Metazoa</taxon>
        <taxon>Chordata</taxon>
        <taxon>Craniata</taxon>
        <taxon>Vertebrata</taxon>
        <taxon>Euteleostomi</taxon>
        <taxon>Actinopterygii</taxon>
        <taxon>Neopterygii</taxon>
        <taxon>Teleostei</taxon>
        <taxon>Protacanthopterygii</taxon>
        <taxon>Salmoniformes</taxon>
        <taxon>Salmonidae</taxon>
        <taxon>Salmoninae</taxon>
        <taxon>Oncorhynchus</taxon>
    </lineage>
</organism>
<accession>A0A8C8HDX0</accession>
<evidence type="ECO:0000256" key="1">
    <source>
        <dbReference type="SAM" id="SignalP"/>
    </source>
</evidence>
<reference evidence="2" key="2">
    <citation type="submission" date="2025-09" db="UniProtKB">
        <authorList>
            <consortium name="Ensembl"/>
        </authorList>
    </citation>
    <scope>IDENTIFICATION</scope>
</reference>
<dbReference type="InterPro" id="IPR043255">
    <property type="entry name" value="U-IIB"/>
</dbReference>